<dbReference type="Gene3D" id="3.40.50.720">
    <property type="entry name" value="NAD(P)-binding Rossmann-like Domain"/>
    <property type="match status" value="1"/>
</dbReference>
<keyword evidence="8" id="KW-1185">Reference proteome</keyword>
<evidence type="ECO:0000256" key="4">
    <source>
        <dbReference type="ARBA" id="ARBA00022857"/>
    </source>
</evidence>
<protein>
    <submittedName>
        <fullName evidence="7">SDR family NAD(P)-dependent oxidoreductase</fullName>
    </submittedName>
</protein>
<gene>
    <name evidence="7" type="ORF">GH984_01055</name>
</gene>
<reference evidence="7 8" key="1">
    <citation type="submission" date="2019-11" db="EMBL/GenBank/DDBJ databases">
        <authorList>
            <person name="Zhang X.Y."/>
        </authorList>
    </citation>
    <scope>NUCLEOTIDE SEQUENCE [LARGE SCALE GENOMIC DNA]</scope>
    <source>
        <strain evidence="7 8">C176</strain>
    </source>
</reference>
<dbReference type="InterPro" id="IPR002347">
    <property type="entry name" value="SDR_fam"/>
</dbReference>
<accession>A0A6N7QMN7</accession>
<sequence>MQQTTVITGGGSGIGQALAKRLAEHGQHVLIIGRRAEALEETQGDQANIEPCVADVSTAEGRANIVKALRGKQIQWLVHNAGILEPVGPLLAQSTDALRKAWAVNVEGPISLSAALIEQMPAGSRILHVSSGAAHTAYPGWGAYCMTKAALHMAYEILRQELDERDVAVGSLRPGVVDTPMQALIRSQTEADFPAVEQFQALKSSGSLATPEQVAAYMHNVLEKTDAGLFSAQEWDIRNGPQAYLT</sequence>
<evidence type="ECO:0000313" key="8">
    <source>
        <dbReference type="Proteomes" id="UP000433788"/>
    </source>
</evidence>
<feature type="domain" description="Ketoreductase" evidence="6">
    <location>
        <begin position="3"/>
        <end position="179"/>
    </location>
</feature>
<keyword evidence="5" id="KW-0560">Oxidoreductase</keyword>
<dbReference type="RefSeq" id="WP_153718364.1">
    <property type="nucleotide sequence ID" value="NZ_WJPP01000001.1"/>
</dbReference>
<dbReference type="GO" id="GO:0005737">
    <property type="term" value="C:cytoplasm"/>
    <property type="evidence" value="ECO:0007669"/>
    <property type="project" value="UniProtKB-SubCell"/>
</dbReference>
<dbReference type="GO" id="GO:0004757">
    <property type="term" value="F:sepiapterin reductase (NADP+) activity"/>
    <property type="evidence" value="ECO:0007669"/>
    <property type="project" value="TreeGrafter"/>
</dbReference>
<evidence type="ECO:0000313" key="7">
    <source>
        <dbReference type="EMBL" id="MRH77302.1"/>
    </source>
</evidence>
<dbReference type="SUPFAM" id="SSF51735">
    <property type="entry name" value="NAD(P)-binding Rossmann-fold domains"/>
    <property type="match status" value="1"/>
</dbReference>
<keyword evidence="3" id="KW-0963">Cytoplasm</keyword>
<comment type="caution">
    <text evidence="7">The sequence shown here is derived from an EMBL/GenBank/DDBJ whole genome shotgun (WGS) entry which is preliminary data.</text>
</comment>
<name>A0A6N7QMN7_9GAMM</name>
<evidence type="ECO:0000256" key="3">
    <source>
        <dbReference type="ARBA" id="ARBA00022490"/>
    </source>
</evidence>
<dbReference type="GO" id="GO:0006729">
    <property type="term" value="P:tetrahydrobiopterin biosynthetic process"/>
    <property type="evidence" value="ECO:0007669"/>
    <property type="project" value="TreeGrafter"/>
</dbReference>
<proteinExistence type="inferred from homology"/>
<dbReference type="InterPro" id="IPR036291">
    <property type="entry name" value="NAD(P)-bd_dom_sf"/>
</dbReference>
<comment type="similarity">
    <text evidence="2">Belongs to the short-chain dehydrogenases/reductases (SDR) family.</text>
</comment>
<dbReference type="InterPro" id="IPR051721">
    <property type="entry name" value="Biopterin_syn/organic_redct"/>
</dbReference>
<dbReference type="PRINTS" id="PR00081">
    <property type="entry name" value="GDHRDH"/>
</dbReference>
<dbReference type="PANTHER" id="PTHR44085:SF2">
    <property type="entry name" value="SEPIAPTERIN REDUCTASE"/>
    <property type="match status" value="1"/>
</dbReference>
<dbReference type="Pfam" id="PF00106">
    <property type="entry name" value="adh_short"/>
    <property type="match status" value="1"/>
</dbReference>
<evidence type="ECO:0000256" key="2">
    <source>
        <dbReference type="ARBA" id="ARBA00006484"/>
    </source>
</evidence>
<comment type="subcellular location">
    <subcellularLocation>
        <location evidence="1">Cytoplasm</location>
    </subcellularLocation>
</comment>
<keyword evidence="4" id="KW-0521">NADP</keyword>
<evidence type="ECO:0000256" key="1">
    <source>
        <dbReference type="ARBA" id="ARBA00004496"/>
    </source>
</evidence>
<dbReference type="PANTHER" id="PTHR44085">
    <property type="entry name" value="SEPIAPTERIN REDUCTASE"/>
    <property type="match status" value="1"/>
</dbReference>
<dbReference type="EMBL" id="WJPP01000001">
    <property type="protein sequence ID" value="MRH77302.1"/>
    <property type="molecule type" value="Genomic_DNA"/>
</dbReference>
<evidence type="ECO:0000256" key="5">
    <source>
        <dbReference type="ARBA" id="ARBA00023002"/>
    </source>
</evidence>
<dbReference type="SMART" id="SM00822">
    <property type="entry name" value="PKS_KR"/>
    <property type="match status" value="1"/>
</dbReference>
<organism evidence="7 8">
    <name type="scientific">Spiribacter salilacus</name>
    <dbReference type="NCBI Taxonomy" id="2664894"/>
    <lineage>
        <taxon>Bacteria</taxon>
        <taxon>Pseudomonadati</taxon>
        <taxon>Pseudomonadota</taxon>
        <taxon>Gammaproteobacteria</taxon>
        <taxon>Chromatiales</taxon>
        <taxon>Ectothiorhodospiraceae</taxon>
        <taxon>Spiribacter</taxon>
    </lineage>
</organism>
<dbReference type="AlphaFoldDB" id="A0A6N7QMN7"/>
<evidence type="ECO:0000259" key="6">
    <source>
        <dbReference type="SMART" id="SM00822"/>
    </source>
</evidence>
<dbReference type="Proteomes" id="UP000433788">
    <property type="component" value="Unassembled WGS sequence"/>
</dbReference>
<dbReference type="InterPro" id="IPR057326">
    <property type="entry name" value="KR_dom"/>
</dbReference>